<organism evidence="8 9">
    <name type="scientific">Enterococcus avium</name>
    <name type="common">Streptococcus avium</name>
    <dbReference type="NCBI Taxonomy" id="33945"/>
    <lineage>
        <taxon>Bacteria</taxon>
        <taxon>Bacillati</taxon>
        <taxon>Bacillota</taxon>
        <taxon>Bacilli</taxon>
        <taxon>Lactobacillales</taxon>
        <taxon>Enterococcaceae</taxon>
        <taxon>Enterococcus</taxon>
    </lineage>
</organism>
<dbReference type="RefSeq" id="WP_311862152.1">
    <property type="nucleotide sequence ID" value="NZ_JARPWD010000038.1"/>
</dbReference>
<keyword evidence="4" id="KW-0233">DNA recombination</keyword>
<feature type="domain" description="Tyr recombinase" evidence="6">
    <location>
        <begin position="156"/>
        <end position="329"/>
    </location>
</feature>
<dbReference type="InterPro" id="IPR013762">
    <property type="entry name" value="Integrase-like_cat_sf"/>
</dbReference>
<dbReference type="Gene3D" id="1.10.150.130">
    <property type="match status" value="1"/>
</dbReference>
<dbReference type="EMBL" id="JARPWH010000054">
    <property type="protein sequence ID" value="MDT2403539.1"/>
    <property type="molecule type" value="Genomic_DNA"/>
</dbReference>
<dbReference type="GO" id="GO:0006310">
    <property type="term" value="P:DNA recombination"/>
    <property type="evidence" value="ECO:0007669"/>
    <property type="project" value="UniProtKB-KW"/>
</dbReference>
<name>A0AAW8RZ55_ENTAV</name>
<reference evidence="8" key="1">
    <citation type="submission" date="2023-03" db="EMBL/GenBank/DDBJ databases">
        <authorList>
            <person name="Shen W."/>
            <person name="Cai J."/>
        </authorList>
    </citation>
    <scope>NUCLEOTIDE SEQUENCE</scope>
    <source>
        <strain evidence="8">P33-2</strain>
    </source>
</reference>
<dbReference type="PROSITE" id="PS51900">
    <property type="entry name" value="CB"/>
    <property type="match status" value="1"/>
</dbReference>
<dbReference type="Pfam" id="PF00589">
    <property type="entry name" value="Phage_integrase"/>
    <property type="match status" value="1"/>
</dbReference>
<dbReference type="GO" id="GO:0015074">
    <property type="term" value="P:DNA integration"/>
    <property type="evidence" value="ECO:0007669"/>
    <property type="project" value="UniProtKB-KW"/>
</dbReference>
<keyword evidence="3 5" id="KW-0238">DNA-binding</keyword>
<dbReference type="InterPro" id="IPR010998">
    <property type="entry name" value="Integrase_recombinase_N"/>
</dbReference>
<protein>
    <submittedName>
        <fullName evidence="8">Tyrosine-type recombinase/integrase</fullName>
    </submittedName>
</protein>
<dbReference type="PANTHER" id="PTHR30349">
    <property type="entry name" value="PHAGE INTEGRASE-RELATED"/>
    <property type="match status" value="1"/>
</dbReference>
<evidence type="ECO:0000256" key="1">
    <source>
        <dbReference type="ARBA" id="ARBA00008857"/>
    </source>
</evidence>
<dbReference type="PANTHER" id="PTHR30349:SF41">
    <property type="entry name" value="INTEGRASE_RECOMBINASE PROTEIN MJ0367-RELATED"/>
    <property type="match status" value="1"/>
</dbReference>
<dbReference type="InterPro" id="IPR004107">
    <property type="entry name" value="Integrase_SAM-like_N"/>
</dbReference>
<accession>A0AAW8RZ55</accession>
<dbReference type="SUPFAM" id="SSF56349">
    <property type="entry name" value="DNA breaking-rejoining enzymes"/>
    <property type="match status" value="1"/>
</dbReference>
<evidence type="ECO:0000256" key="4">
    <source>
        <dbReference type="ARBA" id="ARBA00023172"/>
    </source>
</evidence>
<dbReference type="PROSITE" id="PS51898">
    <property type="entry name" value="TYR_RECOMBINASE"/>
    <property type="match status" value="1"/>
</dbReference>
<comment type="similarity">
    <text evidence="1">Belongs to the 'phage' integrase family.</text>
</comment>
<evidence type="ECO:0000313" key="8">
    <source>
        <dbReference type="EMBL" id="MDT2403539.1"/>
    </source>
</evidence>
<dbReference type="InterPro" id="IPR050090">
    <property type="entry name" value="Tyrosine_recombinase_XerCD"/>
</dbReference>
<dbReference type="InterPro" id="IPR011010">
    <property type="entry name" value="DNA_brk_join_enz"/>
</dbReference>
<dbReference type="Gene3D" id="1.10.443.10">
    <property type="entry name" value="Intergrase catalytic core"/>
    <property type="match status" value="1"/>
</dbReference>
<dbReference type="Pfam" id="PF13495">
    <property type="entry name" value="Phage_int_SAM_4"/>
    <property type="match status" value="1"/>
</dbReference>
<keyword evidence="2" id="KW-0229">DNA integration</keyword>
<sequence length="333" mass="38059">MELKEQFINAVVRNMEPELEASQLKKLKIVLTINLNHLSVEKESRDLVIYDESSDIAAYKQYFVSMKLRGLAQGTIELAMRTIDRFNRWAKKPYSDITTQDIRLYIAQRDMVDHLSSATLDRERGAICRFFKWLFEEEYIARDPGRRVEKIKVEKRLKKAFTPVEIELMRNACIKPKQKVTLELLLSTGCRVTELTQLAMENYDQDHGSITVIGKGDKERVVFVNARSKVAIDNYLLLKPHEKGPIICGLKGPGTAMSANGIQKMIKEIAGRACVTKAHPHKFRRTSATLALKRGMSLNDVRRFLGHTSVDTTLQYIDTTGSDLKLEHEKYVA</sequence>
<dbReference type="GO" id="GO:0003677">
    <property type="term" value="F:DNA binding"/>
    <property type="evidence" value="ECO:0007669"/>
    <property type="project" value="UniProtKB-UniRule"/>
</dbReference>
<dbReference type="Proteomes" id="UP001260773">
    <property type="component" value="Unassembled WGS sequence"/>
</dbReference>
<evidence type="ECO:0000259" key="6">
    <source>
        <dbReference type="PROSITE" id="PS51898"/>
    </source>
</evidence>
<dbReference type="InterPro" id="IPR044068">
    <property type="entry name" value="CB"/>
</dbReference>
<proteinExistence type="inferred from homology"/>
<dbReference type="InterPro" id="IPR002104">
    <property type="entry name" value="Integrase_catalytic"/>
</dbReference>
<dbReference type="AlphaFoldDB" id="A0AAW8RZ55"/>
<evidence type="ECO:0000259" key="7">
    <source>
        <dbReference type="PROSITE" id="PS51900"/>
    </source>
</evidence>
<feature type="domain" description="Core-binding (CB)" evidence="7">
    <location>
        <begin position="53"/>
        <end position="135"/>
    </location>
</feature>
<evidence type="ECO:0000313" key="9">
    <source>
        <dbReference type="Proteomes" id="UP001260773"/>
    </source>
</evidence>
<evidence type="ECO:0000256" key="3">
    <source>
        <dbReference type="ARBA" id="ARBA00023125"/>
    </source>
</evidence>
<evidence type="ECO:0000256" key="2">
    <source>
        <dbReference type="ARBA" id="ARBA00022908"/>
    </source>
</evidence>
<gene>
    <name evidence="8" type="ORF">P7D43_14290</name>
</gene>
<evidence type="ECO:0000256" key="5">
    <source>
        <dbReference type="PROSITE-ProRule" id="PRU01248"/>
    </source>
</evidence>
<comment type="caution">
    <text evidence="8">The sequence shown here is derived from an EMBL/GenBank/DDBJ whole genome shotgun (WGS) entry which is preliminary data.</text>
</comment>